<name>A0AAV4YCC2_CAEEX</name>
<proteinExistence type="predicted"/>
<organism evidence="1 2">
    <name type="scientific">Caerostris extrusa</name>
    <name type="common">Bark spider</name>
    <name type="synonym">Caerostris bankana</name>
    <dbReference type="NCBI Taxonomy" id="172846"/>
    <lineage>
        <taxon>Eukaryota</taxon>
        <taxon>Metazoa</taxon>
        <taxon>Ecdysozoa</taxon>
        <taxon>Arthropoda</taxon>
        <taxon>Chelicerata</taxon>
        <taxon>Arachnida</taxon>
        <taxon>Araneae</taxon>
        <taxon>Araneomorphae</taxon>
        <taxon>Entelegynae</taxon>
        <taxon>Araneoidea</taxon>
        <taxon>Araneidae</taxon>
        <taxon>Caerostris</taxon>
    </lineage>
</organism>
<gene>
    <name evidence="1" type="ORF">CEXT_459481</name>
</gene>
<dbReference type="Proteomes" id="UP001054945">
    <property type="component" value="Unassembled WGS sequence"/>
</dbReference>
<protein>
    <submittedName>
        <fullName evidence="1">Uncharacterized protein</fullName>
    </submittedName>
</protein>
<accession>A0AAV4YCC2</accession>
<keyword evidence="2" id="KW-1185">Reference proteome</keyword>
<dbReference type="EMBL" id="BPLR01001661">
    <property type="protein sequence ID" value="GIZ03865.1"/>
    <property type="molecule type" value="Genomic_DNA"/>
</dbReference>
<sequence length="79" mass="8772">MDYNRPFPVSDVYGEFACHLNGSQSPPDFGLLRWQTAKVMVSGDCNPQCRLRLAGSVSHSSERGHCVREIFGVLMGARE</sequence>
<evidence type="ECO:0000313" key="2">
    <source>
        <dbReference type="Proteomes" id="UP001054945"/>
    </source>
</evidence>
<comment type="caution">
    <text evidence="1">The sequence shown here is derived from an EMBL/GenBank/DDBJ whole genome shotgun (WGS) entry which is preliminary data.</text>
</comment>
<evidence type="ECO:0000313" key="1">
    <source>
        <dbReference type="EMBL" id="GIZ03865.1"/>
    </source>
</evidence>
<dbReference type="AlphaFoldDB" id="A0AAV4YCC2"/>
<reference evidence="1 2" key="1">
    <citation type="submission" date="2021-06" db="EMBL/GenBank/DDBJ databases">
        <title>Caerostris extrusa draft genome.</title>
        <authorList>
            <person name="Kono N."/>
            <person name="Arakawa K."/>
        </authorList>
    </citation>
    <scope>NUCLEOTIDE SEQUENCE [LARGE SCALE GENOMIC DNA]</scope>
</reference>